<feature type="binding site" evidence="3">
    <location>
        <position position="442"/>
    </location>
    <ligand>
        <name>Ca(2+)</name>
        <dbReference type="ChEBI" id="CHEBI:29108"/>
    </ligand>
</feature>
<dbReference type="Pfam" id="PF00868">
    <property type="entry name" value="Transglut_N"/>
    <property type="match status" value="1"/>
</dbReference>
<sequence length="742" mass="82661">MYRAWEATEAGPSGTAARTVAFYGPPRAGTPHFVKDLEFWKKDDPKAAKVKEDLWKQIEADETSKRITSEKAESSGALIVKNVNLQQKANAFEHETLNYESVVSGDPDAVLRRGKEFRMTITLNRPYNASNDHLGFVFLADSKNPDSNMRVEFDLDGTGKGESYLKNKTWGARLDKDKTKPDLKELSVLVYIPGTAVVAEWEMRIKTTLANVDYVWIYPKPIYVLFNPWSAVSKEILQICFLLLRKAFDFKMTPDMADAVRVSRALSKIINSNDDNGVLVGNWSGDYSGGVSPTTWSDSVAILKQYYTTQKPVGFGQCWVFAQVLTTVCRSLGIPCRSLTNFNSAHDANATCTIDHYFDEKGNSLADRNNDSIWNFHCWNEVWILRPDLPPGFDGWHALDSTPQERSSGKFQCGPCPVAAVCKGDIDIGYDTAFVFAEVNADEVQWVVKDDGETLTPSSIDTTSVGAKISTKKPTGTALKNMKGSDSDGSFVRQDLTENYKPKEGSEAERQCEERALRYTGFAEKLCKGQTALKVAFQEGEGVKTFVGQDLVAHFVVTNASEQQRRVAVTMTARHTQYWDRSGQTFSLKIPYTEYIKGSNEWLSLFVYGCAVDLDGEHALQCPETIHCQSTRTYSAATIKSGQAADVTVSFTNPLPDRPLTKCGFLMTGNLELADKGDKRFAPYFKMLRADVSDVKPGEKFSFSVKLTGTTTVANKTKSMKFDFKCEELRDLNGDYVPELLP</sequence>
<dbReference type="InterPro" id="IPR013783">
    <property type="entry name" value="Ig-like_fold"/>
</dbReference>
<feature type="binding site" evidence="3">
    <location>
        <position position="440"/>
    </location>
    <ligand>
        <name>Ca(2+)</name>
        <dbReference type="ChEBI" id="CHEBI:29108"/>
    </ligand>
</feature>
<gene>
    <name evidence="5" type="ORF">C0Q70_19147</name>
</gene>
<dbReference type="SMART" id="SM00460">
    <property type="entry name" value="TGc"/>
    <property type="match status" value="1"/>
</dbReference>
<dbReference type="STRING" id="400727.A0A2T7NIH7"/>
<dbReference type="InterPro" id="IPR014756">
    <property type="entry name" value="Ig_E-set"/>
</dbReference>
<organism evidence="5 6">
    <name type="scientific">Pomacea canaliculata</name>
    <name type="common">Golden apple snail</name>
    <dbReference type="NCBI Taxonomy" id="400727"/>
    <lineage>
        <taxon>Eukaryota</taxon>
        <taxon>Metazoa</taxon>
        <taxon>Spiralia</taxon>
        <taxon>Lophotrochozoa</taxon>
        <taxon>Mollusca</taxon>
        <taxon>Gastropoda</taxon>
        <taxon>Caenogastropoda</taxon>
        <taxon>Architaenioglossa</taxon>
        <taxon>Ampullarioidea</taxon>
        <taxon>Ampullariidae</taxon>
        <taxon>Pomacea</taxon>
    </lineage>
</organism>
<dbReference type="PANTHER" id="PTHR11590">
    <property type="entry name" value="PROTEIN-GLUTAMINE GAMMA-GLUTAMYLTRANSFERASE"/>
    <property type="match status" value="1"/>
</dbReference>
<dbReference type="InterPro" id="IPR038765">
    <property type="entry name" value="Papain-like_cys_pep_sf"/>
</dbReference>
<reference evidence="5 6" key="1">
    <citation type="submission" date="2018-04" db="EMBL/GenBank/DDBJ databases">
        <title>The genome of golden apple snail Pomacea canaliculata provides insight into stress tolerance and invasive adaptation.</title>
        <authorList>
            <person name="Liu C."/>
            <person name="Liu B."/>
            <person name="Ren Y."/>
            <person name="Zhang Y."/>
            <person name="Wang H."/>
            <person name="Li S."/>
            <person name="Jiang F."/>
            <person name="Yin L."/>
            <person name="Zhang G."/>
            <person name="Qian W."/>
            <person name="Fan W."/>
        </authorList>
    </citation>
    <scope>NUCLEOTIDE SEQUENCE [LARGE SCALE GENOMIC DNA]</scope>
    <source>
        <strain evidence="5">SZHN2017</strain>
        <tissue evidence="5">Muscle</tissue>
    </source>
</reference>
<keyword evidence="3" id="KW-0106">Calcium</keyword>
<accession>A0A2T7NIH7</accession>
<keyword evidence="3" id="KW-0479">Metal-binding</keyword>
<dbReference type="Gene3D" id="3.90.260.10">
    <property type="entry name" value="Transglutaminase-like"/>
    <property type="match status" value="1"/>
</dbReference>
<dbReference type="Proteomes" id="UP000245119">
    <property type="component" value="Linkage Group LG12"/>
</dbReference>
<dbReference type="EMBL" id="PZQS01000012">
    <property type="protein sequence ID" value="PVD20983.1"/>
    <property type="molecule type" value="Genomic_DNA"/>
</dbReference>
<evidence type="ECO:0000259" key="4">
    <source>
        <dbReference type="SMART" id="SM00460"/>
    </source>
</evidence>
<comment type="caution">
    <text evidence="5">The sequence shown here is derived from an EMBL/GenBank/DDBJ whole genome shotgun (WGS) entry which is preliminary data.</text>
</comment>
<evidence type="ECO:0000256" key="3">
    <source>
        <dbReference type="PIRSR" id="PIRSR000459-2"/>
    </source>
</evidence>
<dbReference type="OrthoDB" id="437511at2759"/>
<comment type="similarity">
    <text evidence="1">Belongs to the transglutaminase superfamily. Transglutaminase family.</text>
</comment>
<dbReference type="GO" id="GO:0046872">
    <property type="term" value="F:metal ion binding"/>
    <property type="evidence" value="ECO:0007669"/>
    <property type="project" value="UniProtKB-KW"/>
</dbReference>
<dbReference type="Pfam" id="PF01841">
    <property type="entry name" value="Transglut_core"/>
    <property type="match status" value="1"/>
</dbReference>
<dbReference type="SUPFAM" id="SSF81296">
    <property type="entry name" value="E set domains"/>
    <property type="match status" value="1"/>
</dbReference>
<dbReference type="PANTHER" id="PTHR11590:SF81">
    <property type="entry name" value="PROTEIN-GLUTAMINE GAMMA-GLUTAMYLTRANSFERASE K-LIKE ISOFORM X4"/>
    <property type="match status" value="1"/>
</dbReference>
<dbReference type="AlphaFoldDB" id="A0A2T7NIH7"/>
<dbReference type="InterPro" id="IPR001102">
    <property type="entry name" value="Transglutaminase_N"/>
</dbReference>
<dbReference type="SUPFAM" id="SSF54001">
    <property type="entry name" value="Cysteine proteinases"/>
    <property type="match status" value="1"/>
</dbReference>
<proteinExistence type="inferred from homology"/>
<comment type="cofactor">
    <cofactor evidence="3">
        <name>Ca(2+)</name>
        <dbReference type="ChEBI" id="CHEBI:29108"/>
    </cofactor>
    <text evidence="3">Binds 1 Ca(2+) ion per subunit.</text>
</comment>
<evidence type="ECO:0000313" key="6">
    <source>
        <dbReference type="Proteomes" id="UP000245119"/>
    </source>
</evidence>
<dbReference type="InterPro" id="IPR036985">
    <property type="entry name" value="Transglutaminase-like_sf"/>
</dbReference>
<feature type="binding site" evidence="3">
    <location>
        <position position="509"/>
    </location>
    <ligand>
        <name>Ca(2+)</name>
        <dbReference type="ChEBI" id="CHEBI:29108"/>
    </ligand>
</feature>
<evidence type="ECO:0000256" key="1">
    <source>
        <dbReference type="ARBA" id="ARBA00005968"/>
    </source>
</evidence>
<name>A0A2T7NIH7_POMCA</name>
<dbReference type="InterPro" id="IPR002931">
    <property type="entry name" value="Transglutaminase-like"/>
</dbReference>
<feature type="binding site" evidence="3">
    <location>
        <position position="504"/>
    </location>
    <ligand>
        <name>Ca(2+)</name>
        <dbReference type="ChEBI" id="CHEBI:29108"/>
    </ligand>
</feature>
<dbReference type="PIRSF" id="PIRSF000459">
    <property type="entry name" value="TGM_EBP42"/>
    <property type="match status" value="1"/>
</dbReference>
<dbReference type="FunFam" id="3.90.260.10:FF:000002">
    <property type="entry name" value="Erythrocyte membrane protein band 4.2"/>
    <property type="match status" value="1"/>
</dbReference>
<protein>
    <recommendedName>
        <fullName evidence="4">Transglutaminase-like domain-containing protein</fullName>
    </recommendedName>
</protein>
<evidence type="ECO:0000256" key="2">
    <source>
        <dbReference type="PIRSR" id="PIRSR000459-1"/>
    </source>
</evidence>
<dbReference type="InterPro" id="IPR023608">
    <property type="entry name" value="Transglutaminase_animal"/>
</dbReference>
<feature type="active site" evidence="2">
    <location>
        <position position="400"/>
    </location>
</feature>
<feature type="domain" description="Transglutaminase-like" evidence="4">
    <location>
        <begin position="310"/>
        <end position="403"/>
    </location>
</feature>
<feature type="active site" evidence="2">
    <location>
        <position position="377"/>
    </location>
</feature>
<keyword evidence="6" id="KW-1185">Reference proteome</keyword>
<evidence type="ECO:0000313" key="5">
    <source>
        <dbReference type="EMBL" id="PVD20983.1"/>
    </source>
</evidence>
<dbReference type="Gene3D" id="2.60.40.10">
    <property type="entry name" value="Immunoglobulins"/>
    <property type="match status" value="2"/>
</dbReference>
<dbReference type="GO" id="GO:0003810">
    <property type="term" value="F:protein-glutamine gamma-glutamyltransferase activity"/>
    <property type="evidence" value="ECO:0007669"/>
    <property type="project" value="InterPro"/>
</dbReference>
<feature type="active site" evidence="2">
    <location>
        <position position="318"/>
    </location>
</feature>
<dbReference type="InterPro" id="IPR050779">
    <property type="entry name" value="Transglutaminase"/>
</dbReference>